<dbReference type="EMBL" id="SPHZ02000007">
    <property type="protein sequence ID" value="KAF0906905.1"/>
    <property type="molecule type" value="Genomic_DNA"/>
</dbReference>
<gene>
    <name evidence="1" type="ORF">E2562_013291</name>
</gene>
<accession>A0A6G1D1Y7</accession>
<dbReference type="AlphaFoldDB" id="A0A6G1D1Y7"/>
<sequence>MTEEEHMGAPRTPVVGLGIVLVTPAKSTNELVQLGSVVNSPESMDPVHPTMHGDAGHALIRPVYTPASARMPQPLMDTLAKKLSFEDQGQDSLPLVVDEHGPPTLALKTFVGARGTVPGEPGGRTPFEEDL</sequence>
<evidence type="ECO:0000313" key="2">
    <source>
        <dbReference type="Proteomes" id="UP000479710"/>
    </source>
</evidence>
<comment type="caution">
    <text evidence="1">The sequence shown here is derived from an EMBL/GenBank/DDBJ whole genome shotgun (WGS) entry which is preliminary data.</text>
</comment>
<dbReference type="Proteomes" id="UP000479710">
    <property type="component" value="Unassembled WGS sequence"/>
</dbReference>
<name>A0A6G1D1Y7_9ORYZ</name>
<protein>
    <submittedName>
        <fullName evidence="1">Uncharacterized protein</fullName>
    </submittedName>
</protein>
<evidence type="ECO:0000313" key="1">
    <source>
        <dbReference type="EMBL" id="KAF0906905.1"/>
    </source>
</evidence>
<keyword evidence="2" id="KW-1185">Reference proteome</keyword>
<organism evidence="1 2">
    <name type="scientific">Oryza meyeriana var. granulata</name>
    <dbReference type="NCBI Taxonomy" id="110450"/>
    <lineage>
        <taxon>Eukaryota</taxon>
        <taxon>Viridiplantae</taxon>
        <taxon>Streptophyta</taxon>
        <taxon>Embryophyta</taxon>
        <taxon>Tracheophyta</taxon>
        <taxon>Spermatophyta</taxon>
        <taxon>Magnoliopsida</taxon>
        <taxon>Liliopsida</taxon>
        <taxon>Poales</taxon>
        <taxon>Poaceae</taxon>
        <taxon>BOP clade</taxon>
        <taxon>Oryzoideae</taxon>
        <taxon>Oryzeae</taxon>
        <taxon>Oryzinae</taxon>
        <taxon>Oryza</taxon>
        <taxon>Oryza meyeriana</taxon>
    </lineage>
</organism>
<reference evidence="1 2" key="1">
    <citation type="submission" date="2019-11" db="EMBL/GenBank/DDBJ databases">
        <title>Whole genome sequence of Oryza granulata.</title>
        <authorList>
            <person name="Li W."/>
        </authorList>
    </citation>
    <scope>NUCLEOTIDE SEQUENCE [LARGE SCALE GENOMIC DNA]</scope>
    <source>
        <strain evidence="2">cv. Menghai</strain>
        <tissue evidence="1">Leaf</tissue>
    </source>
</reference>
<proteinExistence type="predicted"/>